<reference evidence="2" key="1">
    <citation type="journal article" date="2015" name="Nature">
        <title>Complex archaea that bridge the gap between prokaryotes and eukaryotes.</title>
        <authorList>
            <person name="Spang A."/>
            <person name="Saw J.H."/>
            <person name="Jorgensen S.L."/>
            <person name="Zaremba-Niedzwiedzka K."/>
            <person name="Martijn J."/>
            <person name="Lind A.E."/>
            <person name="van Eijk R."/>
            <person name="Schleper C."/>
            <person name="Guy L."/>
            <person name="Ettema T.J."/>
        </authorList>
    </citation>
    <scope>NUCLEOTIDE SEQUENCE</scope>
</reference>
<dbReference type="GO" id="GO:0008757">
    <property type="term" value="F:S-adenosylmethionine-dependent methyltransferase activity"/>
    <property type="evidence" value="ECO:0007669"/>
    <property type="project" value="InterPro"/>
</dbReference>
<name>A0A0F9KXJ4_9ZZZZ</name>
<dbReference type="CDD" id="cd02440">
    <property type="entry name" value="AdoMet_MTases"/>
    <property type="match status" value="1"/>
</dbReference>
<gene>
    <name evidence="2" type="ORF">LCGC14_1278920</name>
</gene>
<protein>
    <recommendedName>
        <fullName evidence="1">Methyltransferase type 11 domain-containing protein</fullName>
    </recommendedName>
</protein>
<accession>A0A0F9KXJ4</accession>
<evidence type="ECO:0000259" key="1">
    <source>
        <dbReference type="Pfam" id="PF08241"/>
    </source>
</evidence>
<proteinExistence type="predicted"/>
<dbReference type="Gene3D" id="3.40.50.150">
    <property type="entry name" value="Vaccinia Virus protein VP39"/>
    <property type="match status" value="1"/>
</dbReference>
<dbReference type="SUPFAM" id="SSF53335">
    <property type="entry name" value="S-adenosyl-L-methionine-dependent methyltransferases"/>
    <property type="match status" value="1"/>
</dbReference>
<evidence type="ECO:0000313" key="2">
    <source>
        <dbReference type="EMBL" id="KKM86438.1"/>
    </source>
</evidence>
<organism evidence="2">
    <name type="scientific">marine sediment metagenome</name>
    <dbReference type="NCBI Taxonomy" id="412755"/>
    <lineage>
        <taxon>unclassified sequences</taxon>
        <taxon>metagenomes</taxon>
        <taxon>ecological metagenomes</taxon>
    </lineage>
</organism>
<comment type="caution">
    <text evidence="2">The sequence shown here is derived from an EMBL/GenBank/DDBJ whole genome shotgun (WGS) entry which is preliminary data.</text>
</comment>
<dbReference type="AlphaFoldDB" id="A0A0F9KXJ4"/>
<dbReference type="InterPro" id="IPR013216">
    <property type="entry name" value="Methyltransf_11"/>
</dbReference>
<dbReference type="EMBL" id="LAZR01007257">
    <property type="protein sequence ID" value="KKM86438.1"/>
    <property type="molecule type" value="Genomic_DNA"/>
</dbReference>
<dbReference type="Pfam" id="PF08241">
    <property type="entry name" value="Methyltransf_11"/>
    <property type="match status" value="1"/>
</dbReference>
<dbReference type="InterPro" id="IPR029063">
    <property type="entry name" value="SAM-dependent_MTases_sf"/>
</dbReference>
<feature type="domain" description="Methyltransferase type 11" evidence="1">
    <location>
        <begin position="49"/>
        <end position="134"/>
    </location>
</feature>
<sequence>MKLTKKEAHEYWKNPPEENRPIYYYHGNDRSMNLVAIIERYCTPLDSILELGCNVGRNLRVLEERCFNDLYGIDINEESIDMTCVPNAGLMRGSLEDILPQIPDRKFDVVFSMATLMHISNESEWILKDIARITNRILIIIEKESFEGIADDITIRCYDHDYSIFNMFGFSEIYKDFNITMRGYITRVFKHES</sequence>